<dbReference type="Proteomes" id="UP000563601">
    <property type="component" value="Unassembled WGS sequence"/>
</dbReference>
<evidence type="ECO:0000313" key="4">
    <source>
        <dbReference type="Proteomes" id="UP000563601"/>
    </source>
</evidence>
<evidence type="ECO:0000313" key="3">
    <source>
        <dbReference type="Proteomes" id="UP000464675"/>
    </source>
</evidence>
<protein>
    <submittedName>
        <fullName evidence="1">Uncharacterized protein</fullName>
    </submittedName>
</protein>
<sequence>MRNILFGIFAVLANHGFACEESDVDSFVRDVKVYQHQGQACTSFQILLSEFIETKNRYIDSAYLNIIDESNKVVAEVSPELERPGFGNVLLSMCISKRYIENSRVFLNVKPRPSVKLNGNGAVTTGSALCLETQELILSKLVKGGGE</sequence>
<name>A0A6P1TEA4_9GAMM</name>
<dbReference type="Proteomes" id="UP000464675">
    <property type="component" value="Chromosome"/>
</dbReference>
<evidence type="ECO:0000313" key="2">
    <source>
        <dbReference type="EMBL" id="QHQ40171.1"/>
    </source>
</evidence>
<organism evidence="1 4">
    <name type="scientific">Microbulbifer hydrolyticus</name>
    <dbReference type="NCBI Taxonomy" id="48074"/>
    <lineage>
        <taxon>Bacteria</taxon>
        <taxon>Pseudomonadati</taxon>
        <taxon>Pseudomonadota</taxon>
        <taxon>Gammaproteobacteria</taxon>
        <taxon>Cellvibrionales</taxon>
        <taxon>Microbulbiferaceae</taxon>
        <taxon>Microbulbifer</taxon>
    </lineage>
</organism>
<reference evidence="2 3" key="1">
    <citation type="submission" date="2020-01" db="EMBL/GenBank/DDBJ databases">
        <title>The possibility of degradation of plastic by Microbulbifer hydrolyticus IRE-31.</title>
        <authorList>
            <person name="Liu L."/>
        </authorList>
    </citation>
    <scope>NUCLEOTIDE SEQUENCE [LARGE SCALE GENOMIC DNA]</scope>
    <source>
        <strain evidence="2 3">IRE-31</strain>
    </source>
</reference>
<dbReference type="EMBL" id="CP047491">
    <property type="protein sequence ID" value="QHQ40171.1"/>
    <property type="molecule type" value="Genomic_DNA"/>
</dbReference>
<dbReference type="EMBL" id="JACHHR010000003">
    <property type="protein sequence ID" value="MBB5212552.1"/>
    <property type="molecule type" value="Genomic_DNA"/>
</dbReference>
<gene>
    <name evidence="2" type="ORF">GTQ55_15075</name>
    <name evidence="1" type="ORF">HNQ53_002777</name>
</gene>
<proteinExistence type="predicted"/>
<accession>A0A6P1TEA4</accession>
<dbReference type="OrthoDB" id="5732223at2"/>
<evidence type="ECO:0000313" key="1">
    <source>
        <dbReference type="EMBL" id="MBB5212552.1"/>
    </source>
</evidence>
<keyword evidence="3" id="KW-1185">Reference proteome</keyword>
<reference evidence="1 4" key="2">
    <citation type="submission" date="2020-08" db="EMBL/GenBank/DDBJ databases">
        <title>Genomic Encyclopedia of Type Strains, Phase IV (KMG-IV): sequencing the most valuable type-strain genomes for metagenomic binning, comparative biology and taxonomic classification.</title>
        <authorList>
            <person name="Goeker M."/>
        </authorList>
    </citation>
    <scope>NUCLEOTIDE SEQUENCE [LARGE SCALE GENOMIC DNA]</scope>
    <source>
        <strain evidence="1 4">DSM 11525</strain>
    </source>
</reference>
<dbReference type="RefSeq" id="WP_161859469.1">
    <property type="nucleotide sequence ID" value="NZ_CP047491.1"/>
</dbReference>
<dbReference type="AlphaFoldDB" id="A0A6P1TEA4"/>